<gene>
    <name evidence="3" type="ORF">NC803_09715</name>
    <name evidence="4" type="ORF">NC856_11220</name>
</gene>
<accession>A0AA42C2E2</accession>
<dbReference type="PANTHER" id="PTHR43798">
    <property type="entry name" value="MONOACYLGLYCEROL LIPASE"/>
    <property type="match status" value="1"/>
</dbReference>
<dbReference type="GO" id="GO:0016787">
    <property type="term" value="F:hydrolase activity"/>
    <property type="evidence" value="ECO:0007669"/>
    <property type="project" value="UniProtKB-KW"/>
</dbReference>
<keyword evidence="1" id="KW-1133">Transmembrane helix</keyword>
<dbReference type="GO" id="GO:0016020">
    <property type="term" value="C:membrane"/>
    <property type="evidence" value="ECO:0007669"/>
    <property type="project" value="TreeGrafter"/>
</dbReference>
<dbReference type="InterPro" id="IPR022742">
    <property type="entry name" value="Hydrolase_4"/>
</dbReference>
<evidence type="ECO:0000313" key="4">
    <source>
        <dbReference type="EMBL" id="MCV9882838.1"/>
    </source>
</evidence>
<keyword evidence="1" id="KW-0472">Membrane</keyword>
<keyword evidence="5" id="KW-1185">Reference proteome</keyword>
<evidence type="ECO:0000259" key="2">
    <source>
        <dbReference type="Pfam" id="PF12146"/>
    </source>
</evidence>
<evidence type="ECO:0000313" key="5">
    <source>
        <dbReference type="Proteomes" id="UP001165568"/>
    </source>
</evidence>
<feature type="transmembrane region" description="Helical" evidence="1">
    <location>
        <begin position="12"/>
        <end position="32"/>
    </location>
</feature>
<dbReference type="EMBL" id="JAMPJU010000007">
    <property type="protein sequence ID" value="MCV9882838.1"/>
    <property type="molecule type" value="Genomic_DNA"/>
</dbReference>
<comment type="caution">
    <text evidence="3">The sequence shown here is derived from an EMBL/GenBank/DDBJ whole genome shotgun (WGS) entry which is preliminary data.</text>
</comment>
<protein>
    <submittedName>
        <fullName evidence="3">Alpha/beta fold hydrolase</fullName>
    </submittedName>
</protein>
<organism evidence="3 6">
    <name type="scientific">Brenneria izbisi</name>
    <dbReference type="NCBI Taxonomy" id="2939450"/>
    <lineage>
        <taxon>Bacteria</taxon>
        <taxon>Pseudomonadati</taxon>
        <taxon>Pseudomonadota</taxon>
        <taxon>Gammaproteobacteria</taxon>
        <taxon>Enterobacterales</taxon>
        <taxon>Pectobacteriaceae</taxon>
        <taxon>Brenneria</taxon>
    </lineage>
</organism>
<evidence type="ECO:0000313" key="6">
    <source>
        <dbReference type="Proteomes" id="UP001165569"/>
    </source>
</evidence>
<dbReference type="RefSeq" id="WP_264090518.1">
    <property type="nucleotide sequence ID" value="NZ_JAMPJT010000006.1"/>
</dbReference>
<name>A0AA42C2E2_9GAMM</name>
<dbReference type="AlphaFoldDB" id="A0AA42C2E2"/>
<proteinExistence type="predicted"/>
<dbReference type="Proteomes" id="UP001165568">
    <property type="component" value="Unassembled WGS sequence"/>
</dbReference>
<dbReference type="EMBL" id="JAMPJT010000006">
    <property type="protein sequence ID" value="MCV9879128.1"/>
    <property type="molecule type" value="Genomic_DNA"/>
</dbReference>
<dbReference type="InterPro" id="IPR050266">
    <property type="entry name" value="AB_hydrolase_sf"/>
</dbReference>
<dbReference type="Pfam" id="PF12146">
    <property type="entry name" value="Hydrolase_4"/>
    <property type="match status" value="1"/>
</dbReference>
<feature type="domain" description="Serine aminopeptidase S33" evidence="2">
    <location>
        <begin position="87"/>
        <end position="213"/>
    </location>
</feature>
<sequence length="397" mass="44978">MKLSSKEKPAFFLAPTILANLIVAVALLFIAGCKAKSYDITPLGQTSFARYQQETTRWVEQNRVFQTDDKRMELIWNTPQEMRPAGKPTKGILLVHGLGDSPGSFSDITPRLAEQGFLVRTVLLPGHGTRPTDLLYISVDDWRRVVAEQAAILSKDVDEVYLGGFSTGGNLVLEYAMQHPEIQGLLLFSPAIKSDEKYAFLTPLLSVFTDWLLKPRPGEPDQLATRYMVVPTNGFAQFYYSSRAVRSRLAESAYDKPVFMVLTEHDSVLDSAYLFNLFDRKFTNSRSRLIWYGNPPADTASSRVLIRSDRLPEWRISQFSHMSILFSPENETYGPAGVVVICANGETSISPQQCQDRRSLWYSDWGYQEEGKTHIRLTFNPYFDWQTQIMNEVLADG</sequence>
<dbReference type="PANTHER" id="PTHR43798:SF33">
    <property type="entry name" value="HYDROLASE, PUTATIVE (AFU_ORTHOLOGUE AFUA_2G14860)-RELATED"/>
    <property type="match status" value="1"/>
</dbReference>
<keyword evidence="3" id="KW-0378">Hydrolase</keyword>
<keyword evidence="1" id="KW-0812">Transmembrane</keyword>
<reference evidence="3" key="1">
    <citation type="submission" date="2022-04" db="EMBL/GenBank/DDBJ databases">
        <title>Brenneria sp. isolated from walnut trees in Serbia.</title>
        <authorList>
            <person name="Gasic K."/>
            <person name="Zlatkovic N."/>
            <person name="Kuzmanovic N."/>
        </authorList>
    </citation>
    <scope>NUCLEOTIDE SEQUENCE</scope>
    <source>
        <strain evidence="4">KBI 423</strain>
        <strain evidence="3">KBI 447</strain>
    </source>
</reference>
<dbReference type="SUPFAM" id="SSF53474">
    <property type="entry name" value="alpha/beta-Hydrolases"/>
    <property type="match status" value="1"/>
</dbReference>
<dbReference type="Gene3D" id="3.40.50.1820">
    <property type="entry name" value="alpha/beta hydrolase"/>
    <property type="match status" value="1"/>
</dbReference>
<evidence type="ECO:0000313" key="3">
    <source>
        <dbReference type="EMBL" id="MCV9879128.1"/>
    </source>
</evidence>
<dbReference type="InterPro" id="IPR029058">
    <property type="entry name" value="AB_hydrolase_fold"/>
</dbReference>
<dbReference type="PROSITE" id="PS51257">
    <property type="entry name" value="PROKAR_LIPOPROTEIN"/>
    <property type="match status" value="1"/>
</dbReference>
<evidence type="ECO:0000256" key="1">
    <source>
        <dbReference type="SAM" id="Phobius"/>
    </source>
</evidence>
<dbReference type="Proteomes" id="UP001165569">
    <property type="component" value="Unassembled WGS sequence"/>
</dbReference>